<protein>
    <submittedName>
        <fullName evidence="4">TetR/AcrR family transcriptional regulator</fullName>
    </submittedName>
</protein>
<dbReference type="Gene3D" id="1.10.357.10">
    <property type="entry name" value="Tetracycline Repressor, domain 2"/>
    <property type="match status" value="1"/>
</dbReference>
<dbReference type="InterPro" id="IPR009057">
    <property type="entry name" value="Homeodomain-like_sf"/>
</dbReference>
<feature type="DNA-binding region" description="H-T-H motif" evidence="2">
    <location>
        <begin position="43"/>
        <end position="62"/>
    </location>
</feature>
<dbReference type="PANTHER" id="PTHR30055">
    <property type="entry name" value="HTH-TYPE TRANSCRIPTIONAL REGULATOR RUTR"/>
    <property type="match status" value="1"/>
</dbReference>
<dbReference type="Proteomes" id="UP001152755">
    <property type="component" value="Unassembled WGS sequence"/>
</dbReference>
<feature type="domain" description="HTH tetR-type" evidence="3">
    <location>
        <begin position="20"/>
        <end position="80"/>
    </location>
</feature>
<dbReference type="GO" id="GO:0000976">
    <property type="term" value="F:transcription cis-regulatory region binding"/>
    <property type="evidence" value="ECO:0007669"/>
    <property type="project" value="TreeGrafter"/>
</dbReference>
<name>A0A9X4LVC2_9ACTN</name>
<dbReference type="PROSITE" id="PS50977">
    <property type="entry name" value="HTH_TETR_2"/>
    <property type="match status" value="1"/>
</dbReference>
<dbReference type="EMBL" id="JANRHA010000001">
    <property type="protein sequence ID" value="MDG3013119.1"/>
    <property type="molecule type" value="Genomic_DNA"/>
</dbReference>
<evidence type="ECO:0000313" key="4">
    <source>
        <dbReference type="EMBL" id="MDG3013119.1"/>
    </source>
</evidence>
<reference evidence="4" key="1">
    <citation type="submission" date="2022-08" db="EMBL/GenBank/DDBJ databases">
        <title>Genome analysis of Corynebacteriales strain.</title>
        <authorList>
            <person name="Lee S.D."/>
        </authorList>
    </citation>
    <scope>NUCLEOTIDE SEQUENCE</scope>
    <source>
        <strain evidence="4">D3-21</strain>
    </source>
</reference>
<dbReference type="PANTHER" id="PTHR30055:SF209">
    <property type="entry name" value="POSSIBLE TRANSCRIPTIONAL REGULATORY PROTEIN (PROBABLY TETR-FAMILY)"/>
    <property type="match status" value="1"/>
</dbReference>
<gene>
    <name evidence="4" type="ORF">NVS88_00925</name>
</gene>
<evidence type="ECO:0000259" key="3">
    <source>
        <dbReference type="PROSITE" id="PS50977"/>
    </source>
</evidence>
<sequence length="208" mass="22083">MPAELPLADAAAVAERCDAARNRQALLQAAAELIAAHGPDALTMDALAGAAGVGKGTVFRRFGSRSGLLLALVDRDEHLEQQAFMFGPPPLGPGVPATERLAAFGAARIDFVLRHGSVLRAAESAPVQRFRNRARAVHHAHVANLLRESGAPGDRVLLTDSLLATLDSALLMHQHEDRGYDRDRLVAAWTTLVRAVTAAPPPPVPRGR</sequence>
<keyword evidence="5" id="KW-1185">Reference proteome</keyword>
<evidence type="ECO:0000313" key="5">
    <source>
        <dbReference type="Proteomes" id="UP001152755"/>
    </source>
</evidence>
<dbReference type="InterPro" id="IPR050109">
    <property type="entry name" value="HTH-type_TetR-like_transc_reg"/>
</dbReference>
<accession>A0A9X4LVC2</accession>
<organism evidence="4 5">
    <name type="scientific">Speluncibacter jeojiensis</name>
    <dbReference type="NCBI Taxonomy" id="2710754"/>
    <lineage>
        <taxon>Bacteria</taxon>
        <taxon>Bacillati</taxon>
        <taxon>Actinomycetota</taxon>
        <taxon>Actinomycetes</taxon>
        <taxon>Mycobacteriales</taxon>
        <taxon>Speluncibacteraceae</taxon>
        <taxon>Speluncibacter</taxon>
    </lineage>
</organism>
<keyword evidence="1 2" id="KW-0238">DNA-binding</keyword>
<evidence type="ECO:0000256" key="2">
    <source>
        <dbReference type="PROSITE-ProRule" id="PRU00335"/>
    </source>
</evidence>
<dbReference type="InterPro" id="IPR001647">
    <property type="entry name" value="HTH_TetR"/>
</dbReference>
<dbReference type="Pfam" id="PF00440">
    <property type="entry name" value="TetR_N"/>
    <property type="match status" value="1"/>
</dbReference>
<proteinExistence type="predicted"/>
<comment type="caution">
    <text evidence="4">The sequence shown here is derived from an EMBL/GenBank/DDBJ whole genome shotgun (WGS) entry which is preliminary data.</text>
</comment>
<dbReference type="GO" id="GO:0003700">
    <property type="term" value="F:DNA-binding transcription factor activity"/>
    <property type="evidence" value="ECO:0007669"/>
    <property type="project" value="TreeGrafter"/>
</dbReference>
<dbReference type="AlphaFoldDB" id="A0A9X4LVC2"/>
<dbReference type="SUPFAM" id="SSF46689">
    <property type="entry name" value="Homeodomain-like"/>
    <property type="match status" value="1"/>
</dbReference>
<dbReference type="RefSeq" id="WP_277829539.1">
    <property type="nucleotide sequence ID" value="NZ_JAAIVF010000001.1"/>
</dbReference>
<evidence type="ECO:0000256" key="1">
    <source>
        <dbReference type="ARBA" id="ARBA00023125"/>
    </source>
</evidence>
<dbReference type="PRINTS" id="PR00455">
    <property type="entry name" value="HTHTETR"/>
</dbReference>